<feature type="transmembrane region" description="Helical" evidence="2">
    <location>
        <begin position="32"/>
        <end position="64"/>
    </location>
</feature>
<dbReference type="RefSeq" id="WP_145281296.1">
    <property type="nucleotide sequence ID" value="NZ_CP036291.1"/>
</dbReference>
<dbReference type="KEGG" id="pnd:Pla175_06870"/>
<dbReference type="Proteomes" id="UP000317429">
    <property type="component" value="Chromosome"/>
</dbReference>
<keyword evidence="2" id="KW-0472">Membrane</keyword>
<sequence>MQEETPTEGEEPNPYEPPQSDERPVRDLAKRLGVVGSFIVAGAMVLSGIIGALVSCTTVVAVGLPIRMLGERGDLALLKLVVPVAELTGLIFGIYIARRVQRRLTKRLSR</sequence>
<evidence type="ECO:0000256" key="1">
    <source>
        <dbReference type="SAM" id="MobiDB-lite"/>
    </source>
</evidence>
<gene>
    <name evidence="3" type="ORF">Pla175_06870</name>
</gene>
<dbReference type="AlphaFoldDB" id="A0A518D766"/>
<reference evidence="3 4" key="1">
    <citation type="submission" date="2019-02" db="EMBL/GenBank/DDBJ databases">
        <title>Deep-cultivation of Planctomycetes and their phenomic and genomic characterization uncovers novel biology.</title>
        <authorList>
            <person name="Wiegand S."/>
            <person name="Jogler M."/>
            <person name="Boedeker C."/>
            <person name="Pinto D."/>
            <person name="Vollmers J."/>
            <person name="Rivas-Marin E."/>
            <person name="Kohn T."/>
            <person name="Peeters S.H."/>
            <person name="Heuer A."/>
            <person name="Rast P."/>
            <person name="Oberbeckmann S."/>
            <person name="Bunk B."/>
            <person name="Jeske O."/>
            <person name="Meyerdierks A."/>
            <person name="Storesund J.E."/>
            <person name="Kallscheuer N."/>
            <person name="Luecker S."/>
            <person name="Lage O.M."/>
            <person name="Pohl T."/>
            <person name="Merkel B.J."/>
            <person name="Hornburger P."/>
            <person name="Mueller R.-W."/>
            <person name="Bruemmer F."/>
            <person name="Labrenz M."/>
            <person name="Spormann A.M."/>
            <person name="Op den Camp H."/>
            <person name="Overmann J."/>
            <person name="Amann R."/>
            <person name="Jetten M.S.M."/>
            <person name="Mascher T."/>
            <person name="Medema M.H."/>
            <person name="Devos D.P."/>
            <person name="Kaster A.-K."/>
            <person name="Ovreas L."/>
            <person name="Rohde M."/>
            <person name="Galperin M.Y."/>
            <person name="Jogler C."/>
        </authorList>
    </citation>
    <scope>NUCLEOTIDE SEQUENCE [LARGE SCALE GENOMIC DNA]</scope>
    <source>
        <strain evidence="3 4">Pla175</strain>
    </source>
</reference>
<feature type="transmembrane region" description="Helical" evidence="2">
    <location>
        <begin position="76"/>
        <end position="97"/>
    </location>
</feature>
<feature type="region of interest" description="Disordered" evidence="1">
    <location>
        <begin position="1"/>
        <end position="23"/>
    </location>
</feature>
<protein>
    <submittedName>
        <fullName evidence="3">Uncharacterized protein</fullName>
    </submittedName>
</protein>
<proteinExistence type="predicted"/>
<feature type="compositionally biased region" description="Acidic residues" evidence="1">
    <location>
        <begin position="1"/>
        <end position="13"/>
    </location>
</feature>
<keyword evidence="2" id="KW-1133">Transmembrane helix</keyword>
<organism evidence="3 4">
    <name type="scientific">Pirellulimonas nuda</name>
    <dbReference type="NCBI Taxonomy" id="2528009"/>
    <lineage>
        <taxon>Bacteria</taxon>
        <taxon>Pseudomonadati</taxon>
        <taxon>Planctomycetota</taxon>
        <taxon>Planctomycetia</taxon>
        <taxon>Pirellulales</taxon>
        <taxon>Lacipirellulaceae</taxon>
        <taxon>Pirellulimonas</taxon>
    </lineage>
</organism>
<evidence type="ECO:0000256" key="2">
    <source>
        <dbReference type="SAM" id="Phobius"/>
    </source>
</evidence>
<evidence type="ECO:0000313" key="4">
    <source>
        <dbReference type="Proteomes" id="UP000317429"/>
    </source>
</evidence>
<name>A0A518D766_9BACT</name>
<keyword evidence="4" id="KW-1185">Reference proteome</keyword>
<evidence type="ECO:0000313" key="3">
    <source>
        <dbReference type="EMBL" id="QDU87328.1"/>
    </source>
</evidence>
<keyword evidence="2" id="KW-0812">Transmembrane</keyword>
<dbReference type="EMBL" id="CP036291">
    <property type="protein sequence ID" value="QDU87328.1"/>
    <property type="molecule type" value="Genomic_DNA"/>
</dbReference>
<accession>A0A518D766</accession>